<dbReference type="EMBL" id="LJCR01000966">
    <property type="protein sequence ID" value="KPV51322.1"/>
    <property type="molecule type" value="Genomic_DNA"/>
</dbReference>
<proteinExistence type="predicted"/>
<evidence type="ECO:0000313" key="3">
    <source>
        <dbReference type="Proteomes" id="UP000050509"/>
    </source>
</evidence>
<dbReference type="PANTHER" id="PTHR43465:SF2">
    <property type="entry name" value="DUF1680 DOMAIN PROTEIN (AFU_ORTHOLOGUE AFUA_1G08910)"/>
    <property type="match status" value="1"/>
</dbReference>
<dbReference type="Pfam" id="PF07944">
    <property type="entry name" value="Beta-AFase-like_GH127_cat"/>
    <property type="match status" value="1"/>
</dbReference>
<dbReference type="PANTHER" id="PTHR43465">
    <property type="entry name" value="DUF1680 DOMAIN PROTEIN (AFU_ORTHOLOGUE AFUA_1G08910)"/>
    <property type="match status" value="1"/>
</dbReference>
<feature type="domain" description="Non-reducing end beta-L-arabinofuranosidase-like GH127 catalytic" evidence="1">
    <location>
        <begin position="22"/>
        <end position="367"/>
    </location>
</feature>
<dbReference type="GO" id="GO:0005975">
    <property type="term" value="P:carbohydrate metabolic process"/>
    <property type="evidence" value="ECO:0007669"/>
    <property type="project" value="InterPro"/>
</dbReference>
<dbReference type="PATRIC" id="fig|186479.3.peg.10998"/>
<protein>
    <recommendedName>
        <fullName evidence="1">Non-reducing end beta-L-arabinofuranosidase-like GH127 catalytic domain-containing protein</fullName>
    </recommendedName>
</protein>
<dbReference type="Proteomes" id="UP000050509">
    <property type="component" value="Unassembled WGS sequence"/>
</dbReference>
<evidence type="ECO:0000313" key="2">
    <source>
        <dbReference type="EMBL" id="KPV51322.1"/>
    </source>
</evidence>
<dbReference type="InterPro" id="IPR012878">
    <property type="entry name" value="Beta-AFase-like_GH127_cat"/>
</dbReference>
<name>A0A0P9HAE9_9CHLR</name>
<reference evidence="2 3" key="1">
    <citation type="submission" date="2015-09" db="EMBL/GenBank/DDBJ databases">
        <title>Draft genome sequence of Kouleothrix aurantiaca JCM 19913.</title>
        <authorList>
            <person name="Hemp J."/>
        </authorList>
    </citation>
    <scope>NUCLEOTIDE SEQUENCE [LARGE SCALE GENOMIC DNA]</scope>
    <source>
        <strain evidence="2 3">COM-B</strain>
    </source>
</reference>
<accession>A0A0P9HAE9</accession>
<gene>
    <name evidence="2" type="ORF">SE17_21880</name>
</gene>
<sequence>MAGKERLMSHAEDQPRPVPLAHVTLNDAFWGPVYTRLRTVTLHDVFGKFERDGAFANFARVAEGLRGEHRGFPWFDGLVFETIRAAADFLATSYDAQLDARLDGYIAQIAAAQAADPDGYLNSYVTLMCPETRWGANGGNQLWSHEEYNAGCLIEAAAHHFRATGKTSLLALAVRFANYLCEYIGPLPRHNIVPSHSLPEEALLKLYRLLRDTPELAAQMGVEQPAIYLDLVRFWVEGRGNHAGRVGFTEYAQDHRPVREQDAAVGHAVRATLFYTGLAALANETGAEDYRTVSARLWHDVTARKMYLTGGVGSINQYEGFSFGYYLPSDGYNETCAAVGLAFWAGQMHTAFADATYPDVVERVLYN</sequence>
<dbReference type="SUPFAM" id="SSF48208">
    <property type="entry name" value="Six-hairpin glycosidases"/>
    <property type="match status" value="1"/>
</dbReference>
<comment type="caution">
    <text evidence="2">The sequence shown here is derived from an EMBL/GenBank/DDBJ whole genome shotgun (WGS) entry which is preliminary data.</text>
</comment>
<organism evidence="2 3">
    <name type="scientific">Kouleothrix aurantiaca</name>
    <dbReference type="NCBI Taxonomy" id="186479"/>
    <lineage>
        <taxon>Bacteria</taxon>
        <taxon>Bacillati</taxon>
        <taxon>Chloroflexota</taxon>
        <taxon>Chloroflexia</taxon>
        <taxon>Chloroflexales</taxon>
        <taxon>Roseiflexineae</taxon>
        <taxon>Roseiflexaceae</taxon>
        <taxon>Kouleothrix</taxon>
    </lineage>
</organism>
<dbReference type="InterPro" id="IPR008928">
    <property type="entry name" value="6-hairpin_glycosidase_sf"/>
</dbReference>
<dbReference type="InterPro" id="IPR049174">
    <property type="entry name" value="Beta-AFase-like"/>
</dbReference>
<dbReference type="Gene3D" id="1.50.10.20">
    <property type="match status" value="1"/>
</dbReference>
<keyword evidence="3" id="KW-1185">Reference proteome</keyword>
<feature type="non-terminal residue" evidence="2">
    <location>
        <position position="367"/>
    </location>
</feature>
<evidence type="ECO:0000259" key="1">
    <source>
        <dbReference type="Pfam" id="PF07944"/>
    </source>
</evidence>
<dbReference type="AlphaFoldDB" id="A0A0P9HAE9"/>